<dbReference type="AlphaFoldDB" id="A0A1Y1QR18"/>
<organism evidence="3 4">
    <name type="scientific">Thiothrix lacustris</name>
    <dbReference type="NCBI Taxonomy" id="525917"/>
    <lineage>
        <taxon>Bacteria</taxon>
        <taxon>Pseudomonadati</taxon>
        <taxon>Pseudomonadota</taxon>
        <taxon>Gammaproteobacteria</taxon>
        <taxon>Thiotrichales</taxon>
        <taxon>Thiotrichaceae</taxon>
        <taxon>Thiothrix</taxon>
    </lineage>
</organism>
<feature type="compositionally biased region" description="Pro residues" evidence="1">
    <location>
        <begin position="570"/>
        <end position="582"/>
    </location>
</feature>
<accession>A0A1Y1QR18</accession>
<reference evidence="3 4" key="1">
    <citation type="submission" date="2017-01" db="EMBL/GenBank/DDBJ databases">
        <title>Novel large sulfur bacteria in the metagenomes of groundwater-fed chemosynthetic microbial mats in the Lake Huron basin.</title>
        <authorList>
            <person name="Sharrar A.M."/>
            <person name="Flood B.E."/>
            <person name="Bailey J.V."/>
            <person name="Jones D.S."/>
            <person name="Biddanda B."/>
            <person name="Ruberg S.A."/>
            <person name="Marcus D.N."/>
            <person name="Dick G.J."/>
        </authorList>
    </citation>
    <scope>NUCLEOTIDE SEQUENCE [LARGE SCALE GENOMIC DNA]</scope>
    <source>
        <strain evidence="3">A8</strain>
    </source>
</reference>
<evidence type="ECO:0000256" key="1">
    <source>
        <dbReference type="SAM" id="MobiDB-lite"/>
    </source>
</evidence>
<comment type="caution">
    <text evidence="3">The sequence shown here is derived from an EMBL/GenBank/DDBJ whole genome shotgun (WGS) entry which is preliminary data.</text>
</comment>
<proteinExistence type="predicted"/>
<dbReference type="EMBL" id="MTEJ01000079">
    <property type="protein sequence ID" value="OQX11831.1"/>
    <property type="molecule type" value="Genomic_DNA"/>
</dbReference>
<evidence type="ECO:0000313" key="4">
    <source>
        <dbReference type="Proteomes" id="UP000192491"/>
    </source>
</evidence>
<keyword evidence="2" id="KW-0732">Signal</keyword>
<gene>
    <name evidence="3" type="ORF">BWK73_16625</name>
</gene>
<feature type="region of interest" description="Disordered" evidence="1">
    <location>
        <begin position="567"/>
        <end position="592"/>
    </location>
</feature>
<evidence type="ECO:0000256" key="2">
    <source>
        <dbReference type="SAM" id="SignalP"/>
    </source>
</evidence>
<feature type="chain" id="PRO_5012056095" evidence="2">
    <location>
        <begin position="24"/>
        <end position="592"/>
    </location>
</feature>
<protein>
    <submittedName>
        <fullName evidence="3">Uncharacterized protein</fullName>
    </submittedName>
</protein>
<dbReference type="Proteomes" id="UP000192491">
    <property type="component" value="Unassembled WGS sequence"/>
</dbReference>
<evidence type="ECO:0000313" key="3">
    <source>
        <dbReference type="EMBL" id="OQX11831.1"/>
    </source>
</evidence>
<feature type="signal peptide" evidence="2">
    <location>
        <begin position="1"/>
        <end position="23"/>
    </location>
</feature>
<sequence length="592" mass="64717">MKLAQQLTVFIAALIITGGTVNAACSPHNHDCIFQGVSGEINHAGTQQVHHTKGTQQTPGIPNTEEGLYMYAEWDHNTSGQKPDLDVDLLLPAGTPGVNVISNNGFMGGAPSASDPFTGIDGEHTRHIDTYQYQITFANNTATAVHSADANGLAPIPNAKPCTPSEGKSCEFVQVRGNIPSGVYTGAATNYDVHNLSDPSTPNYKISAELVTGEPTLPDGSPNPNYIQGTLVSADHTGMTSLEGTMSAKGDTSGLFPVTFVNRGFNPHAEGVVLDNYQKSFFGKTKYGNPYEKQVGNTVYTLQNTFRDHWGVNYQDTIKANGNTTTKQGDVAWRKNNVYAETNFVSKREIPIPENVLDQKNSSSYNAFFPKSQFTNATDEPFCKNKTRLECVVESKNILREWAEKKNCHGTKKPGECSFIVETNQDASNKKSLHEINAFDKSIKYSNEIANSSEKYMIDKKLLSSIIKMETTRGYYDVILQPFDKNKSVLPGNINTSYWGDEFGDRNRLKNDVQYNIDNAALMLKSLSVNYPDADVASIATLYNNLNATEVSDYGARTQQLYWDATTSPIPTPTPVPGPRPTPLTGVGATLK</sequence>
<name>A0A1Y1QR18_9GAMM</name>